<gene>
    <name evidence="1" type="ORF">X975_18887</name>
</gene>
<organism evidence="1 2">
    <name type="scientific">Stegodyphus mimosarum</name>
    <name type="common">African social velvet spider</name>
    <dbReference type="NCBI Taxonomy" id="407821"/>
    <lineage>
        <taxon>Eukaryota</taxon>
        <taxon>Metazoa</taxon>
        <taxon>Ecdysozoa</taxon>
        <taxon>Arthropoda</taxon>
        <taxon>Chelicerata</taxon>
        <taxon>Arachnida</taxon>
        <taxon>Araneae</taxon>
        <taxon>Araneomorphae</taxon>
        <taxon>Entelegynae</taxon>
        <taxon>Eresoidea</taxon>
        <taxon>Eresidae</taxon>
        <taxon>Stegodyphus</taxon>
    </lineage>
</organism>
<protein>
    <submittedName>
        <fullName evidence="1">Uncharacterized protein</fullName>
    </submittedName>
</protein>
<evidence type="ECO:0000313" key="2">
    <source>
        <dbReference type="Proteomes" id="UP000054359"/>
    </source>
</evidence>
<name>A0A087UR07_STEMI</name>
<proteinExistence type="predicted"/>
<sequence length="35" mass="4263">MYGHFTNNNYNLNFITFICIFTRMCQKKKTTPDEK</sequence>
<feature type="non-terminal residue" evidence="1">
    <location>
        <position position="35"/>
    </location>
</feature>
<reference evidence="1 2" key="1">
    <citation type="submission" date="2013-11" db="EMBL/GenBank/DDBJ databases">
        <title>Genome sequencing of Stegodyphus mimosarum.</title>
        <authorList>
            <person name="Bechsgaard J."/>
        </authorList>
    </citation>
    <scope>NUCLEOTIDE SEQUENCE [LARGE SCALE GENOMIC DNA]</scope>
</reference>
<evidence type="ECO:0000313" key="1">
    <source>
        <dbReference type="EMBL" id="KFM79796.1"/>
    </source>
</evidence>
<dbReference type="EMBL" id="KK121138">
    <property type="protein sequence ID" value="KFM79796.1"/>
    <property type="molecule type" value="Genomic_DNA"/>
</dbReference>
<accession>A0A087UR07</accession>
<dbReference type="AlphaFoldDB" id="A0A087UR07"/>
<keyword evidence="2" id="KW-1185">Reference proteome</keyword>
<dbReference type="Proteomes" id="UP000054359">
    <property type="component" value="Unassembled WGS sequence"/>
</dbReference>